<evidence type="ECO:0000313" key="3">
    <source>
        <dbReference type="EMBL" id="TLD82467.1"/>
    </source>
</evidence>
<dbReference type="SUPFAM" id="SSF53474">
    <property type="entry name" value="alpha/beta-Hydrolases"/>
    <property type="match status" value="1"/>
</dbReference>
<dbReference type="PRINTS" id="PR00111">
    <property type="entry name" value="ABHYDROLASE"/>
</dbReference>
<gene>
    <name evidence="3" type="ORF">LS81_008005</name>
</gene>
<protein>
    <submittedName>
        <fullName evidence="3">Alpha/beta hydrolase</fullName>
    </submittedName>
</protein>
<evidence type="ECO:0000259" key="2">
    <source>
        <dbReference type="Pfam" id="PF12697"/>
    </source>
</evidence>
<dbReference type="Proteomes" id="UP000029878">
    <property type="component" value="Unassembled WGS sequence"/>
</dbReference>
<dbReference type="Gene3D" id="3.40.50.1820">
    <property type="entry name" value="alpha/beta hydrolase"/>
    <property type="match status" value="1"/>
</dbReference>
<dbReference type="GO" id="GO:0016020">
    <property type="term" value="C:membrane"/>
    <property type="evidence" value="ECO:0007669"/>
    <property type="project" value="TreeGrafter"/>
</dbReference>
<organism evidence="3 4">
    <name type="scientific">Helicobacter trogontum</name>
    <dbReference type="NCBI Taxonomy" id="50960"/>
    <lineage>
        <taxon>Bacteria</taxon>
        <taxon>Pseudomonadati</taxon>
        <taxon>Campylobacterota</taxon>
        <taxon>Epsilonproteobacteria</taxon>
        <taxon>Campylobacterales</taxon>
        <taxon>Helicobacteraceae</taxon>
        <taxon>Helicobacter</taxon>
    </lineage>
</organism>
<dbReference type="AlphaFoldDB" id="A0A4U8S9H8"/>
<dbReference type="OrthoDB" id="9808398at2"/>
<dbReference type="InterPro" id="IPR050266">
    <property type="entry name" value="AB_hydrolase_sf"/>
</dbReference>
<evidence type="ECO:0000256" key="1">
    <source>
        <dbReference type="ARBA" id="ARBA00022801"/>
    </source>
</evidence>
<name>A0A4U8S9H8_9HELI</name>
<proteinExistence type="predicted"/>
<dbReference type="EMBL" id="JRPL02000021">
    <property type="protein sequence ID" value="TLD82467.1"/>
    <property type="molecule type" value="Genomic_DNA"/>
</dbReference>
<comment type="caution">
    <text evidence="3">The sequence shown here is derived from an EMBL/GenBank/DDBJ whole genome shotgun (WGS) entry which is preliminary data.</text>
</comment>
<dbReference type="RefSeq" id="WP_034345802.1">
    <property type="nucleotide sequence ID" value="NZ_FZNG01000024.1"/>
</dbReference>
<accession>A0A4U8S9H8</accession>
<sequence length="240" mass="27407">MAAKEILYRDNKFHIAYHMIDNNTDRYIVFLHGWGSNKELMTLAFGKYFCTYNHIYIDLPGFGGSTNETFLTTQDYANIIDLFLQACNIDKQNRIIVGHSFGGKIALLLDSEIILLSSAGILLPKPLKVKMKIAAAKVLKKLPLQINGLRADDAKDLSPIMYEVFKQVVQEDFAPHYKSFKHKTTIFWGKEDDATPLHAFNIICTLMPHAKTHVLEGDHYFFLKQGELVDKLYHNKIIGK</sequence>
<dbReference type="PANTHER" id="PTHR43798:SF31">
    <property type="entry name" value="AB HYDROLASE SUPERFAMILY PROTEIN YCLE"/>
    <property type="match status" value="1"/>
</dbReference>
<feature type="domain" description="AB hydrolase-1" evidence="2">
    <location>
        <begin position="28"/>
        <end position="225"/>
    </location>
</feature>
<dbReference type="GO" id="GO:0016787">
    <property type="term" value="F:hydrolase activity"/>
    <property type="evidence" value="ECO:0007669"/>
    <property type="project" value="UniProtKB-KW"/>
</dbReference>
<dbReference type="InterPro" id="IPR029058">
    <property type="entry name" value="AB_hydrolase_fold"/>
</dbReference>
<dbReference type="Pfam" id="PF12697">
    <property type="entry name" value="Abhydrolase_6"/>
    <property type="match status" value="1"/>
</dbReference>
<evidence type="ECO:0000313" key="4">
    <source>
        <dbReference type="Proteomes" id="UP000029878"/>
    </source>
</evidence>
<dbReference type="InterPro" id="IPR000073">
    <property type="entry name" value="AB_hydrolase_1"/>
</dbReference>
<reference evidence="3 4" key="1">
    <citation type="journal article" date="2014" name="Genome Announc.">
        <title>Draft genome sequences of eight enterohepatic helicobacter species isolated from both laboratory and wild rodents.</title>
        <authorList>
            <person name="Sheh A."/>
            <person name="Shen Z."/>
            <person name="Fox J.G."/>
        </authorList>
    </citation>
    <scope>NUCLEOTIDE SEQUENCE [LARGE SCALE GENOMIC DNA]</scope>
    <source>
        <strain evidence="3 4">ATCC 700114</strain>
    </source>
</reference>
<dbReference type="PANTHER" id="PTHR43798">
    <property type="entry name" value="MONOACYLGLYCEROL LIPASE"/>
    <property type="match status" value="1"/>
</dbReference>
<keyword evidence="1 3" id="KW-0378">Hydrolase</keyword>